<name>A0A0E0A0Q2_9ORYZ</name>
<dbReference type="Gramene" id="OGLUM05G21500.1">
    <property type="protein sequence ID" value="OGLUM05G21500.1"/>
    <property type="gene ID" value="OGLUM05G21500"/>
</dbReference>
<dbReference type="EnsemblPlants" id="OGLUM05G21500.1">
    <property type="protein sequence ID" value="OGLUM05G21500.1"/>
    <property type="gene ID" value="OGLUM05G21500"/>
</dbReference>
<evidence type="ECO:0000313" key="2">
    <source>
        <dbReference type="EnsemblPlants" id="OGLUM05G21500.1"/>
    </source>
</evidence>
<accession>A0A0E0A0Q2</accession>
<sequence>MAEHTHIIRPDFTEELALGGVKQPKDSEVQNDTVAMGPMTAKRKTVDGMGSSPVLGRHHRHAPCPNGCPTAPATKASRPSIAP</sequence>
<reference evidence="2" key="2">
    <citation type="submission" date="2018-05" db="EMBL/GenBank/DDBJ databases">
        <title>OgluRS3 (Oryza glumaepatula Reference Sequence Version 3).</title>
        <authorList>
            <person name="Zhang J."/>
            <person name="Kudrna D."/>
            <person name="Lee S."/>
            <person name="Talag J."/>
            <person name="Welchert J."/>
            <person name="Wing R.A."/>
        </authorList>
    </citation>
    <scope>NUCLEOTIDE SEQUENCE [LARGE SCALE GENOMIC DNA]</scope>
</reference>
<reference evidence="2" key="1">
    <citation type="submission" date="2015-04" db="UniProtKB">
        <authorList>
            <consortium name="EnsemblPlants"/>
        </authorList>
    </citation>
    <scope>IDENTIFICATION</scope>
</reference>
<dbReference type="AlphaFoldDB" id="A0A0E0A0Q2"/>
<evidence type="ECO:0000313" key="3">
    <source>
        <dbReference type="Proteomes" id="UP000026961"/>
    </source>
</evidence>
<protein>
    <submittedName>
        <fullName evidence="2">Uncharacterized protein</fullName>
    </submittedName>
</protein>
<keyword evidence="3" id="KW-1185">Reference proteome</keyword>
<evidence type="ECO:0000256" key="1">
    <source>
        <dbReference type="SAM" id="MobiDB-lite"/>
    </source>
</evidence>
<feature type="region of interest" description="Disordered" evidence="1">
    <location>
        <begin position="38"/>
        <end position="83"/>
    </location>
</feature>
<dbReference type="HOGENOM" id="CLU_2546307_0_0_1"/>
<proteinExistence type="predicted"/>
<dbReference type="Proteomes" id="UP000026961">
    <property type="component" value="Chromosome 5"/>
</dbReference>
<organism evidence="2">
    <name type="scientific">Oryza glumipatula</name>
    <dbReference type="NCBI Taxonomy" id="40148"/>
    <lineage>
        <taxon>Eukaryota</taxon>
        <taxon>Viridiplantae</taxon>
        <taxon>Streptophyta</taxon>
        <taxon>Embryophyta</taxon>
        <taxon>Tracheophyta</taxon>
        <taxon>Spermatophyta</taxon>
        <taxon>Magnoliopsida</taxon>
        <taxon>Liliopsida</taxon>
        <taxon>Poales</taxon>
        <taxon>Poaceae</taxon>
        <taxon>BOP clade</taxon>
        <taxon>Oryzoideae</taxon>
        <taxon>Oryzeae</taxon>
        <taxon>Oryzinae</taxon>
        <taxon>Oryza</taxon>
    </lineage>
</organism>